<protein>
    <recommendedName>
        <fullName evidence="1">Integrase catalytic domain-containing protein</fullName>
    </recommendedName>
</protein>
<dbReference type="InterPro" id="IPR001584">
    <property type="entry name" value="Integrase_cat-core"/>
</dbReference>
<reference evidence="2 3" key="1">
    <citation type="submission" date="2024-01" db="EMBL/GenBank/DDBJ databases">
        <title>The complete chloroplast genome sequence of Lithospermum erythrorhizon: insights into the phylogenetic relationship among Boraginaceae species and the maternal lineages of purple gromwells.</title>
        <authorList>
            <person name="Okada T."/>
            <person name="Watanabe K."/>
        </authorList>
    </citation>
    <scope>NUCLEOTIDE SEQUENCE [LARGE SCALE GENOMIC DNA]</scope>
</reference>
<comment type="caution">
    <text evidence="2">The sequence shown here is derived from an EMBL/GenBank/DDBJ whole genome shotgun (WGS) entry which is preliminary data.</text>
</comment>
<dbReference type="PROSITE" id="PS50994">
    <property type="entry name" value="INTEGRASE"/>
    <property type="match status" value="1"/>
</dbReference>
<dbReference type="EMBL" id="BAABME010001836">
    <property type="protein sequence ID" value="GAA0151689.1"/>
    <property type="molecule type" value="Genomic_DNA"/>
</dbReference>
<dbReference type="Gene3D" id="3.30.420.10">
    <property type="entry name" value="Ribonuclease H-like superfamily/Ribonuclease H"/>
    <property type="match status" value="1"/>
</dbReference>
<evidence type="ECO:0000313" key="3">
    <source>
        <dbReference type="Proteomes" id="UP001454036"/>
    </source>
</evidence>
<dbReference type="SUPFAM" id="SSF53098">
    <property type="entry name" value="Ribonuclease H-like"/>
    <property type="match status" value="1"/>
</dbReference>
<evidence type="ECO:0000259" key="1">
    <source>
        <dbReference type="PROSITE" id="PS50994"/>
    </source>
</evidence>
<dbReference type="PANTHER" id="PTHR45835:SF99">
    <property type="entry name" value="CHROMO DOMAIN-CONTAINING PROTEIN-RELATED"/>
    <property type="match status" value="1"/>
</dbReference>
<name>A0AAV3PJ60_LITER</name>
<organism evidence="2 3">
    <name type="scientific">Lithospermum erythrorhizon</name>
    <name type="common">Purple gromwell</name>
    <name type="synonym">Lithospermum officinale var. erythrorhizon</name>
    <dbReference type="NCBI Taxonomy" id="34254"/>
    <lineage>
        <taxon>Eukaryota</taxon>
        <taxon>Viridiplantae</taxon>
        <taxon>Streptophyta</taxon>
        <taxon>Embryophyta</taxon>
        <taxon>Tracheophyta</taxon>
        <taxon>Spermatophyta</taxon>
        <taxon>Magnoliopsida</taxon>
        <taxon>eudicotyledons</taxon>
        <taxon>Gunneridae</taxon>
        <taxon>Pentapetalae</taxon>
        <taxon>asterids</taxon>
        <taxon>lamiids</taxon>
        <taxon>Boraginales</taxon>
        <taxon>Boraginaceae</taxon>
        <taxon>Boraginoideae</taxon>
        <taxon>Lithospermeae</taxon>
        <taxon>Lithospermum</taxon>
    </lineage>
</organism>
<evidence type="ECO:0000313" key="2">
    <source>
        <dbReference type="EMBL" id="GAA0151689.1"/>
    </source>
</evidence>
<keyword evidence="3" id="KW-1185">Reference proteome</keyword>
<accession>A0AAV3PJ60</accession>
<dbReference type="InterPro" id="IPR012337">
    <property type="entry name" value="RNaseH-like_sf"/>
</dbReference>
<dbReference type="GO" id="GO:0003676">
    <property type="term" value="F:nucleic acid binding"/>
    <property type="evidence" value="ECO:0007669"/>
    <property type="project" value="InterPro"/>
</dbReference>
<gene>
    <name evidence="2" type="ORF">LIER_10354</name>
</gene>
<sequence>MGSRVNLSTSFHPQSDGQSERTIQTLEDMLCACVLDFSGHWDYKLPKMEFAYNNSFHGSIEMSPFEALYGRRCRTPVCWNEVGDRKIYDYELAEKSVERIKLIQQHLRTAQDKQKKYTDRRRIELSFEIGDKVFLWISPWKGVLRFGKK</sequence>
<dbReference type="Proteomes" id="UP001454036">
    <property type="component" value="Unassembled WGS sequence"/>
</dbReference>
<proteinExistence type="predicted"/>
<dbReference type="InterPro" id="IPR036397">
    <property type="entry name" value="RNaseH_sf"/>
</dbReference>
<feature type="domain" description="Integrase catalytic" evidence="1">
    <location>
        <begin position="1"/>
        <end position="72"/>
    </location>
</feature>
<dbReference type="AlphaFoldDB" id="A0AAV3PJ60"/>
<dbReference type="PANTHER" id="PTHR45835">
    <property type="entry name" value="YALI0A06105P"/>
    <property type="match status" value="1"/>
</dbReference>
<dbReference type="GO" id="GO:0015074">
    <property type="term" value="P:DNA integration"/>
    <property type="evidence" value="ECO:0007669"/>
    <property type="project" value="InterPro"/>
</dbReference>